<evidence type="ECO:0000313" key="21">
    <source>
        <dbReference type="EMBL" id="CAF3613354.1"/>
    </source>
</evidence>
<feature type="transmembrane region" description="Helical" evidence="19">
    <location>
        <begin position="309"/>
        <end position="328"/>
    </location>
</feature>
<feature type="transmembrane region" description="Helical" evidence="19">
    <location>
        <begin position="207"/>
        <end position="227"/>
    </location>
</feature>
<name>A0A814V321_9BILA</name>
<dbReference type="InterPro" id="IPR001171">
    <property type="entry name" value="ERG24_DHCR-like"/>
</dbReference>
<feature type="transmembrane region" description="Helical" evidence="19">
    <location>
        <begin position="232"/>
        <end position="252"/>
    </location>
</feature>
<evidence type="ECO:0000256" key="9">
    <source>
        <dbReference type="ARBA" id="ARBA00022989"/>
    </source>
</evidence>
<evidence type="ECO:0000256" key="19">
    <source>
        <dbReference type="SAM" id="Phobius"/>
    </source>
</evidence>
<dbReference type="GO" id="GO:0016020">
    <property type="term" value="C:membrane"/>
    <property type="evidence" value="ECO:0007669"/>
    <property type="project" value="UniProtKB-SubCell"/>
</dbReference>
<comment type="catalytic activity">
    <reaction evidence="18">
        <text>ergosterol + NADP(+) = ergosta-5,7,22,24(28)-tetraen-3beta-ol + NADPH + H(+)</text>
        <dbReference type="Rhea" id="RHEA:18501"/>
        <dbReference type="ChEBI" id="CHEBI:15378"/>
        <dbReference type="ChEBI" id="CHEBI:16933"/>
        <dbReference type="ChEBI" id="CHEBI:18249"/>
        <dbReference type="ChEBI" id="CHEBI:57783"/>
        <dbReference type="ChEBI" id="CHEBI:58349"/>
        <dbReference type="EC" id="1.3.1.71"/>
    </reaction>
    <physiologicalReaction direction="right-to-left" evidence="18">
        <dbReference type="Rhea" id="RHEA:18503"/>
    </physiologicalReaction>
</comment>
<feature type="transmembrane region" description="Helical" evidence="19">
    <location>
        <begin position="408"/>
        <end position="426"/>
    </location>
</feature>
<keyword evidence="13 19" id="KW-0472">Membrane</keyword>
<dbReference type="AlphaFoldDB" id="A0A814V321"/>
<feature type="transmembrane region" description="Helical" evidence="19">
    <location>
        <begin position="24"/>
        <end position="44"/>
    </location>
</feature>
<sequence>MSTNSPFYEVYNQKLSKEQKEFDGTLGAISLMIFSHFIPFYFTLSLRYNSGGLYYPSSFNEFIENVQETYSPTWSACYLYMGFFLIQLILAAILPGPEVKGLPVPTENNRQYTYKCNALTSWYLTLICISVCHFTGIFRMTILADQSDSILCVAVIFSDILSIYSHLYALKTNQTCRMTHSPIYDFFMGIWLNPRIRILGQDVDLKMIAEVRLSWLLLFLLIISAALKQYEIFHTITWPMIFILTAQILYINACMKGEECIPVTWDIFYEKWGWMLIYWNLAGVPFVYAFQAYYILVNSLRTQKPNENISMTFIIILFIVLIFAYYIWDSSPSQKIRFRMQQQGIYITRNGFPQVPWNEIKNPKYLKTECGSPLLIDGYWKYCRKPAYAADICMATCWALSCHQWFGVLPYFYPIFFFFMIIHRYTRDMTRCQAKYGKDWATYCKRVPYAFIPGVI</sequence>
<keyword evidence="14" id="KW-1207">Sterol metabolism</keyword>
<dbReference type="GO" id="GO:0006695">
    <property type="term" value="P:cholesterol biosynthetic process"/>
    <property type="evidence" value="ECO:0007669"/>
    <property type="project" value="UniProtKB-UniPathway"/>
</dbReference>
<evidence type="ECO:0000256" key="15">
    <source>
        <dbReference type="ARBA" id="ARBA00023221"/>
    </source>
</evidence>
<keyword evidence="11" id="KW-0756">Sterol biosynthesis</keyword>
<evidence type="ECO:0000256" key="14">
    <source>
        <dbReference type="ARBA" id="ARBA00023166"/>
    </source>
</evidence>
<comment type="caution">
    <text evidence="20">The sequence shown here is derived from an EMBL/GenBank/DDBJ whole genome shotgun (WGS) entry which is preliminary data.</text>
</comment>
<evidence type="ECO:0000256" key="17">
    <source>
        <dbReference type="ARBA" id="ARBA00038892"/>
    </source>
</evidence>
<keyword evidence="15" id="KW-0753">Steroid metabolism</keyword>
<dbReference type="Pfam" id="PF01222">
    <property type="entry name" value="ERG4_ERG24"/>
    <property type="match status" value="1"/>
</dbReference>
<evidence type="ECO:0000256" key="18">
    <source>
        <dbReference type="ARBA" id="ARBA00048918"/>
    </source>
</evidence>
<dbReference type="EMBL" id="CAJOBD010000206">
    <property type="protein sequence ID" value="CAF3613354.1"/>
    <property type="molecule type" value="Genomic_DNA"/>
</dbReference>
<evidence type="ECO:0000256" key="7">
    <source>
        <dbReference type="ARBA" id="ARBA00022857"/>
    </source>
</evidence>
<comment type="similarity">
    <text evidence="3">Belongs to the ERG4/ERG24 family.</text>
</comment>
<dbReference type="GO" id="GO:0000246">
    <property type="term" value="F:Delta24(24-1) sterol reductase activity"/>
    <property type="evidence" value="ECO:0007669"/>
    <property type="project" value="UniProtKB-EC"/>
</dbReference>
<evidence type="ECO:0000256" key="6">
    <source>
        <dbReference type="ARBA" id="ARBA00022778"/>
    </source>
</evidence>
<dbReference type="PANTHER" id="PTHR21257">
    <property type="entry name" value="DELTA(14)-STEROL REDUCTASE"/>
    <property type="match status" value="1"/>
</dbReference>
<keyword evidence="12" id="KW-0443">Lipid metabolism</keyword>
<dbReference type="EMBL" id="CAJNOT010001322">
    <property type="protein sequence ID" value="CAF1182367.1"/>
    <property type="molecule type" value="Genomic_DNA"/>
</dbReference>
<keyword evidence="8" id="KW-0752">Steroid biosynthesis</keyword>
<evidence type="ECO:0000256" key="3">
    <source>
        <dbReference type="ARBA" id="ARBA00005402"/>
    </source>
</evidence>
<dbReference type="UniPathway" id="UPA00063"/>
<proteinExistence type="inferred from homology"/>
<evidence type="ECO:0000256" key="13">
    <source>
        <dbReference type="ARBA" id="ARBA00023136"/>
    </source>
</evidence>
<feature type="transmembrane region" description="Helical" evidence="19">
    <location>
        <begin position="272"/>
        <end position="297"/>
    </location>
</feature>
<dbReference type="EC" id="1.3.1.71" evidence="17"/>
<dbReference type="PANTHER" id="PTHR21257:SF31">
    <property type="entry name" value="DELTA(24(24(1)))-STEROL REDUCTASE ERG4"/>
    <property type="match status" value="1"/>
</dbReference>
<evidence type="ECO:0000256" key="5">
    <source>
        <dbReference type="ARBA" id="ARBA00022692"/>
    </source>
</evidence>
<comment type="subcellular location">
    <subcellularLocation>
        <location evidence="1">Membrane</location>
        <topology evidence="1">Multi-pass membrane protein</topology>
    </subcellularLocation>
</comment>
<dbReference type="PROSITE" id="PS01018">
    <property type="entry name" value="STEROL_REDUCT_2"/>
    <property type="match status" value="1"/>
</dbReference>
<dbReference type="Gene3D" id="1.20.120.1630">
    <property type="match status" value="1"/>
</dbReference>
<comment type="pathway">
    <text evidence="16">Steroid metabolism; ergosterol biosynthesis.</text>
</comment>
<evidence type="ECO:0000256" key="4">
    <source>
        <dbReference type="ARBA" id="ARBA00022516"/>
    </source>
</evidence>
<evidence type="ECO:0000256" key="11">
    <source>
        <dbReference type="ARBA" id="ARBA00023011"/>
    </source>
</evidence>
<accession>A0A814V321</accession>
<dbReference type="Proteomes" id="UP000663836">
    <property type="component" value="Unassembled WGS sequence"/>
</dbReference>
<feature type="transmembrane region" description="Helical" evidence="19">
    <location>
        <begin position="117"/>
        <end position="138"/>
    </location>
</feature>
<evidence type="ECO:0000313" key="20">
    <source>
        <dbReference type="EMBL" id="CAF1182367.1"/>
    </source>
</evidence>
<gene>
    <name evidence="21" type="ORF">JBS370_LOCUS4410</name>
    <name evidence="20" type="ORF">ZHD862_LOCUS21832</name>
</gene>
<evidence type="ECO:0000256" key="2">
    <source>
        <dbReference type="ARBA" id="ARBA00004770"/>
    </source>
</evidence>
<keyword evidence="5 19" id="KW-0812">Transmembrane</keyword>
<dbReference type="Proteomes" id="UP000663864">
    <property type="component" value="Unassembled WGS sequence"/>
</dbReference>
<evidence type="ECO:0000313" key="22">
    <source>
        <dbReference type="Proteomes" id="UP000663864"/>
    </source>
</evidence>
<evidence type="ECO:0000256" key="8">
    <source>
        <dbReference type="ARBA" id="ARBA00022955"/>
    </source>
</evidence>
<evidence type="ECO:0000256" key="12">
    <source>
        <dbReference type="ARBA" id="ARBA00023098"/>
    </source>
</evidence>
<comment type="pathway">
    <text evidence="2">Steroid biosynthesis; cholesterol biosynthesis.</text>
</comment>
<keyword evidence="7" id="KW-0521">NADP</keyword>
<feature type="transmembrane region" description="Helical" evidence="19">
    <location>
        <begin position="150"/>
        <end position="169"/>
    </location>
</feature>
<feature type="transmembrane region" description="Helical" evidence="19">
    <location>
        <begin position="77"/>
        <end position="97"/>
    </location>
</feature>
<keyword evidence="6" id="KW-0153">Cholesterol metabolism</keyword>
<keyword evidence="10" id="KW-0560">Oxidoreductase</keyword>
<keyword evidence="6" id="KW-0152">Cholesterol biosynthesis</keyword>
<organism evidence="20 22">
    <name type="scientific">Rotaria sordida</name>
    <dbReference type="NCBI Taxonomy" id="392033"/>
    <lineage>
        <taxon>Eukaryota</taxon>
        <taxon>Metazoa</taxon>
        <taxon>Spiralia</taxon>
        <taxon>Gnathifera</taxon>
        <taxon>Rotifera</taxon>
        <taxon>Eurotatoria</taxon>
        <taxon>Bdelloidea</taxon>
        <taxon>Philodinida</taxon>
        <taxon>Philodinidae</taxon>
        <taxon>Rotaria</taxon>
    </lineage>
</organism>
<keyword evidence="4" id="KW-0444">Lipid biosynthesis</keyword>
<evidence type="ECO:0000256" key="16">
    <source>
        <dbReference type="ARBA" id="ARBA00029435"/>
    </source>
</evidence>
<protein>
    <recommendedName>
        <fullName evidence="17">Delta(24(24(1)))-sterol reductase</fullName>
        <ecNumber evidence="17">1.3.1.71</ecNumber>
    </recommendedName>
</protein>
<keyword evidence="9 19" id="KW-1133">Transmembrane helix</keyword>
<dbReference type="InterPro" id="IPR018083">
    <property type="entry name" value="Sterol_reductase_CS"/>
</dbReference>
<evidence type="ECO:0000256" key="10">
    <source>
        <dbReference type="ARBA" id="ARBA00023002"/>
    </source>
</evidence>
<evidence type="ECO:0000256" key="1">
    <source>
        <dbReference type="ARBA" id="ARBA00004141"/>
    </source>
</evidence>
<reference evidence="20" key="1">
    <citation type="submission" date="2021-02" db="EMBL/GenBank/DDBJ databases">
        <authorList>
            <person name="Nowell W R."/>
        </authorList>
    </citation>
    <scope>NUCLEOTIDE SEQUENCE</scope>
</reference>